<feature type="region of interest" description="Disordered" evidence="1">
    <location>
        <begin position="736"/>
        <end position="811"/>
    </location>
</feature>
<gene>
    <name evidence="2" type="ORF">AK812_SmicGene6142</name>
</gene>
<reference evidence="2 3" key="1">
    <citation type="submission" date="2016-02" db="EMBL/GenBank/DDBJ databases">
        <title>Genome analysis of coral dinoflagellate symbionts highlights evolutionary adaptations to a symbiotic lifestyle.</title>
        <authorList>
            <person name="Aranda M."/>
            <person name="Li Y."/>
            <person name="Liew Y.J."/>
            <person name="Baumgarten S."/>
            <person name="Simakov O."/>
            <person name="Wilson M."/>
            <person name="Piel J."/>
            <person name="Ashoor H."/>
            <person name="Bougouffa S."/>
            <person name="Bajic V.B."/>
            <person name="Ryu T."/>
            <person name="Ravasi T."/>
            <person name="Bayer T."/>
            <person name="Micklem G."/>
            <person name="Kim H."/>
            <person name="Bhak J."/>
            <person name="Lajeunesse T.C."/>
            <person name="Voolstra C.R."/>
        </authorList>
    </citation>
    <scope>NUCLEOTIDE SEQUENCE [LARGE SCALE GENOMIC DNA]</scope>
    <source>
        <strain evidence="2 3">CCMP2467</strain>
    </source>
</reference>
<dbReference type="Proteomes" id="UP000186817">
    <property type="component" value="Unassembled WGS sequence"/>
</dbReference>
<name>A0A1Q9ES06_SYMMI</name>
<evidence type="ECO:0000256" key="1">
    <source>
        <dbReference type="SAM" id="MobiDB-lite"/>
    </source>
</evidence>
<evidence type="ECO:0000313" key="3">
    <source>
        <dbReference type="Proteomes" id="UP000186817"/>
    </source>
</evidence>
<comment type="caution">
    <text evidence="2">The sequence shown here is derived from an EMBL/GenBank/DDBJ whole genome shotgun (WGS) entry which is preliminary data.</text>
</comment>
<accession>A0A1Q9ES06</accession>
<protein>
    <submittedName>
        <fullName evidence="2">Uncharacterized protein</fullName>
    </submittedName>
</protein>
<dbReference type="EMBL" id="LSRX01000082">
    <property type="protein sequence ID" value="OLQ10207.1"/>
    <property type="molecule type" value="Genomic_DNA"/>
</dbReference>
<keyword evidence="3" id="KW-1185">Reference proteome</keyword>
<organism evidence="2 3">
    <name type="scientific">Symbiodinium microadriaticum</name>
    <name type="common">Dinoflagellate</name>
    <name type="synonym">Zooxanthella microadriatica</name>
    <dbReference type="NCBI Taxonomy" id="2951"/>
    <lineage>
        <taxon>Eukaryota</taxon>
        <taxon>Sar</taxon>
        <taxon>Alveolata</taxon>
        <taxon>Dinophyceae</taxon>
        <taxon>Suessiales</taxon>
        <taxon>Symbiodiniaceae</taxon>
        <taxon>Symbiodinium</taxon>
    </lineage>
</organism>
<evidence type="ECO:0000313" key="2">
    <source>
        <dbReference type="EMBL" id="OLQ10207.1"/>
    </source>
</evidence>
<proteinExistence type="predicted"/>
<feature type="region of interest" description="Disordered" evidence="1">
    <location>
        <begin position="342"/>
        <end position="374"/>
    </location>
</feature>
<feature type="region of interest" description="Disordered" evidence="1">
    <location>
        <begin position="235"/>
        <end position="322"/>
    </location>
</feature>
<sequence>MAREGWPDDWPHGRPEVPIVTPVITEGVCDAWSPCHDPERITRAEENIRIRDLPWPARHQEAGNDSMLGCYVYTPHYRPVALAVCMPPHADLRYAMDVLMDCAPGVPEGLFNTMVPIHPQRVPGYLSVIRFPAHIRGVHDGYAAVICDLTRIGGAYFATILPKHLSHEALVQFLAPLVPPSDDPMRFFIGCRTKAWPLEALVTLRDGDAINVVRLHLPSLIADLGIALPAAFQETEPDDSVSMTDLSPVRDSPEMPPDPSERDGIADTPSQQHLDTTIPEGHGWNLGVDVGLGGASDNNRSPLATQPASSESPPAGSMAASTQSAPWTYAALCEHMAGAWDDAPPEAEEHRSTLEPSSAAPNVTYDGTGPAPSTDHALTRHVADQLPKGDQQHVQAPAGAAATKIVALILAPDYVPEYSRACVPLPCGVDHLIAQVAADRYGQLASQFPCLTPAVPQPYADFLLFVSSPAWLAARPIVILDCQRVLQTIFACMSFPTCTRESLLVAAGFRHDHDVSVFVHGLLQPLDFGQRIQLVTGMVISFAPAGAGAPATFDLATRLQSSDGWDPNPSLPGPGYFPGKTFWVLTDSSPTRFTLGYGYEPCLHAELCEHLGSEEHRVSLFLAENGIPDAFPKGQWITNVAVATEHISNVPFPPARAQDTGVALILDCRPLLLGIRWLLLDRPYIPVSEVISPFQEYCPAEYLVAVTGCATVQRDNDIVFPITSGQVLVISFTEDLQSSDQAEDPPDGPSDEHQDSQDQDGANNDTAPQPEVQAMPICTNLNPASAPRSRSRSPRGSEQADSSALAKITHPMGTQFEGSVYKWGSAHDLDALDEGMPSSTPVLTFTAARFRVVIPDALSATFDAMYNFGPRGQILPRQLGLQILADLDRDDNPVDHLLPSGMPANSRASGAYEAARLATVQLGLPWPMPEADPIPPVMIDEDSEEAATSEELTLINVTFLVSVPEYCPDSVTMQIAIPQTVAEAIELLDLCRSRAGREMFPELYPVHPQPDVRWGLAVAAPSWLSTRVILCLDLTLIDGRIFATVAPPELDKHILLNMAGLSGGAMVDVYLADQAEPVEYGTELLVANGDCISFVPAQNPLELRCPLQNMLRTHLGWADGPAFPQTHPGDRFCAVADGFYCDFLLLPVRAAFYRADRAARFQLSVHTLCIQPASPRQSDVTIYGRQCRTALCVGTSPRRNDDEVGLLDCRPILEGWSKVYTADRWLDVGALRHSLSLAAPEGYRVDFSGCMNIVRKKLIGQHLGSARYVITRLISNGWGEEWLQQRIVSS</sequence>
<feature type="compositionally biased region" description="Polar residues" evidence="1">
    <location>
        <begin position="296"/>
        <end position="312"/>
    </location>
</feature>